<keyword evidence="9" id="KW-1185">Reference proteome</keyword>
<reference evidence="8" key="1">
    <citation type="submission" date="2022-05" db="EMBL/GenBank/DDBJ databases">
        <title>Single-amplified genomics reveal most streamlined microbe among free-living bacteria.</title>
        <authorList>
            <person name="Roda-Garcia J."/>
            <person name="Haro-Moreno J.M."/>
            <person name="Rodriguez-Valera F."/>
            <person name="Almagro-Moreno S."/>
            <person name="Lopez-Perez M."/>
        </authorList>
    </citation>
    <scope>NUCLEOTIDE SEQUENCE</scope>
    <source>
        <strain evidence="8">TMED112-D2-2</strain>
    </source>
</reference>
<dbReference type="InterPro" id="IPR009770">
    <property type="entry name" value="HGLS"/>
</dbReference>
<proteinExistence type="inferred from homology"/>
<evidence type="ECO:0000256" key="2">
    <source>
        <dbReference type="ARBA" id="ARBA00022964"/>
    </source>
</evidence>
<dbReference type="EC" id="1.13.11.93" evidence="6"/>
<dbReference type="EMBL" id="CP097966">
    <property type="protein sequence ID" value="URQ63065.1"/>
    <property type="molecule type" value="Genomic_DNA"/>
</dbReference>
<sequence>MNIDLLLDKMWKMYTSYTPSANQISKLFNEEITNDHIAFRTFNTEHLSINKQAKFLEQYGYYHGGDYDFKVKKLKAIHLENNDANRPKIFLSELLCEEFSNELQNVVVEISEKTKDISPEELLLGGRKWNIDLDTYNSLAKESEYASWLYIWGFCPNHFTISVNHLENFSSLIEVNDLLKKNNFKLNISGGEIKGSKEELLEQSSILADEMPVFFGNSKQILPSCYYEFAKRYPGKDGKIYQGFVAKSADKIFESTNKKN</sequence>
<keyword evidence="3" id="KW-0560">Oxidoreductase</keyword>
<name>A0A9Q8X1X4_9GAMM</name>
<dbReference type="PANTHER" id="PTHR31136">
    <property type="entry name" value="DUF1338 DOMAIN-CONTAINING PROTEIN"/>
    <property type="match status" value="1"/>
</dbReference>
<dbReference type="GO" id="GO:0051213">
    <property type="term" value="F:dioxygenase activity"/>
    <property type="evidence" value="ECO:0007669"/>
    <property type="project" value="UniProtKB-KW"/>
</dbReference>
<evidence type="ECO:0000256" key="5">
    <source>
        <dbReference type="ARBA" id="ARBA00035013"/>
    </source>
</evidence>
<dbReference type="Pfam" id="PF07063">
    <property type="entry name" value="HGLS"/>
    <property type="match status" value="2"/>
</dbReference>
<evidence type="ECO:0000313" key="8">
    <source>
        <dbReference type="EMBL" id="URQ63065.1"/>
    </source>
</evidence>
<evidence type="ECO:0000256" key="4">
    <source>
        <dbReference type="ARBA" id="ARBA00023004"/>
    </source>
</evidence>
<dbReference type="Proteomes" id="UP001056381">
    <property type="component" value="Chromosome"/>
</dbReference>
<comment type="cofactor">
    <cofactor evidence="1">
        <name>Fe(2+)</name>
        <dbReference type="ChEBI" id="CHEBI:29033"/>
    </cofactor>
</comment>
<dbReference type="SMART" id="SM01150">
    <property type="entry name" value="DUF1338"/>
    <property type="match status" value="1"/>
</dbReference>
<gene>
    <name evidence="8" type="ORF">M9B40_04910</name>
</gene>
<keyword evidence="2" id="KW-0223">Dioxygenase</keyword>
<organism evidence="8 9">
    <name type="scientific">SAR86 cluster bacterium</name>
    <dbReference type="NCBI Taxonomy" id="2030880"/>
    <lineage>
        <taxon>Bacteria</taxon>
        <taxon>Pseudomonadati</taxon>
        <taxon>Pseudomonadota</taxon>
        <taxon>Gammaproteobacteria</taxon>
        <taxon>SAR86 cluster</taxon>
    </lineage>
</organism>
<evidence type="ECO:0000256" key="6">
    <source>
        <dbReference type="ARBA" id="ARBA00035023"/>
    </source>
</evidence>
<dbReference type="AlphaFoldDB" id="A0A9Q8X1X4"/>
<accession>A0A9Q8X1X4</accession>
<comment type="similarity">
    <text evidence="5">Belongs to the 2-oxoadipate dioxygenase/decarboxylase family.</text>
</comment>
<evidence type="ECO:0000256" key="3">
    <source>
        <dbReference type="ARBA" id="ARBA00023002"/>
    </source>
</evidence>
<evidence type="ECO:0000256" key="1">
    <source>
        <dbReference type="ARBA" id="ARBA00001954"/>
    </source>
</evidence>
<keyword evidence="4" id="KW-0408">Iron</keyword>
<dbReference type="Gene3D" id="3.10.180.50">
    <property type="match status" value="1"/>
</dbReference>
<evidence type="ECO:0000256" key="7">
    <source>
        <dbReference type="ARBA" id="ARBA00035045"/>
    </source>
</evidence>
<evidence type="ECO:0000313" key="9">
    <source>
        <dbReference type="Proteomes" id="UP001056381"/>
    </source>
</evidence>
<protein>
    <recommendedName>
        <fullName evidence="6">2-oxoadipate dioxygenase/decarboxylase</fullName>
        <ecNumber evidence="6">1.13.11.93</ecNumber>
    </recommendedName>
    <alternativeName>
        <fullName evidence="7">2-hydroxyglutarate synthase</fullName>
    </alternativeName>
</protein>
<dbReference type="CDD" id="cd16350">
    <property type="entry name" value="VOC_like"/>
    <property type="match status" value="1"/>
</dbReference>
<dbReference type="PANTHER" id="PTHR31136:SF5">
    <property type="entry name" value="2-OXOADIPATE DIOXYGENASE_DECARBOXYLASE, CHLOROPLASTIC"/>
    <property type="match status" value="1"/>
</dbReference>